<comment type="subcellular location">
    <subcellularLocation>
        <location evidence="1">Membrane</location>
        <topology evidence="1">Multi-pass membrane protein</topology>
    </subcellularLocation>
</comment>
<keyword evidence="3 6" id="KW-0812">Transmembrane</keyword>
<evidence type="ECO:0000256" key="6">
    <source>
        <dbReference type="SAM" id="Phobius"/>
    </source>
</evidence>
<dbReference type="PANTHER" id="PTHR21716:SF66">
    <property type="entry name" value="TRANSPORT PROTEIN SLL0063-RELATED"/>
    <property type="match status" value="1"/>
</dbReference>
<feature type="transmembrane region" description="Helical" evidence="6">
    <location>
        <begin position="267"/>
        <end position="289"/>
    </location>
</feature>
<dbReference type="GO" id="GO:0055085">
    <property type="term" value="P:transmembrane transport"/>
    <property type="evidence" value="ECO:0007669"/>
    <property type="project" value="TreeGrafter"/>
</dbReference>
<feature type="transmembrane region" description="Helical" evidence="6">
    <location>
        <begin position="162"/>
        <end position="190"/>
    </location>
</feature>
<feature type="transmembrane region" description="Helical" evidence="6">
    <location>
        <begin position="68"/>
        <end position="92"/>
    </location>
</feature>
<dbReference type="Pfam" id="PF01594">
    <property type="entry name" value="AI-2E_transport"/>
    <property type="match status" value="1"/>
</dbReference>
<evidence type="ECO:0000256" key="5">
    <source>
        <dbReference type="ARBA" id="ARBA00023136"/>
    </source>
</evidence>
<keyword evidence="4 6" id="KW-1133">Transmembrane helix</keyword>
<evidence type="ECO:0000256" key="2">
    <source>
        <dbReference type="ARBA" id="ARBA00009773"/>
    </source>
</evidence>
<reference evidence="7" key="2">
    <citation type="journal article" date="2019" name="Genome Biol. Evol.">
        <title>Day and night: Metabolic profiles and evolutionary relationships of six axenic non-marine cyanobacteria.</title>
        <authorList>
            <person name="Will S.E."/>
            <person name="Henke P."/>
            <person name="Boedeker C."/>
            <person name="Huang S."/>
            <person name="Brinkmann H."/>
            <person name="Rohde M."/>
            <person name="Jarek M."/>
            <person name="Friedl T."/>
            <person name="Seufert S."/>
            <person name="Schumacher M."/>
            <person name="Overmann J."/>
            <person name="Neumann-Schaal M."/>
            <person name="Petersen J."/>
        </authorList>
    </citation>
    <scope>NUCLEOTIDE SEQUENCE [LARGE SCALE GENOMIC DNA]</scope>
    <source>
        <strain evidence="7">PCC 7102</strain>
    </source>
</reference>
<dbReference type="Proteomes" id="UP000271624">
    <property type="component" value="Unassembled WGS sequence"/>
</dbReference>
<sequence length="352" mass="39013">MHRSATFKNLLFYGLSGPIIALNVWILSQLFNFFQHPITILSVAAILAFLLNYLVNFFERAYLSRTQAVTLVLLVTLMVFVILGVTLVPVIIDQATQLLNKIPNLLTTSQSNLLFLEKLARERRLPLDFTVVSKQINANIQIYIQNIVQQVASGAVGFASSIVLWILDFILVIVLAFYMLLYGDTVWFGLSSLLPDNIREPLTKSIQLNFHYFFLSQILLALFITACLIPIFLVLKVPFALLFAIVIGISQLVPVIGATLGIGLVTVLVLLQNWSLGLQVGLASVIMQQVKDNFLAPRLIGNFIGLNPLWIFVAILMGFEIAGLFGTIVAIPIAGTIKGTYDTFKASKLQDQ</sequence>
<dbReference type="EMBL" id="RSCL01000023">
    <property type="protein sequence ID" value="RUT00526.1"/>
    <property type="molecule type" value="Genomic_DNA"/>
</dbReference>
<dbReference type="RefSeq" id="WP_127085407.1">
    <property type="nucleotide sequence ID" value="NZ_RSCL01000023.1"/>
</dbReference>
<comment type="caution">
    <text evidence="7">The sequence shown here is derived from an EMBL/GenBank/DDBJ whole genome shotgun (WGS) entry which is preliminary data.</text>
</comment>
<feature type="transmembrane region" description="Helical" evidence="6">
    <location>
        <begin position="12"/>
        <end position="31"/>
    </location>
</feature>
<feature type="transmembrane region" description="Helical" evidence="6">
    <location>
        <begin position="309"/>
        <end position="335"/>
    </location>
</feature>
<organism evidence="7 8">
    <name type="scientific">Dulcicalothrix desertica PCC 7102</name>
    <dbReference type="NCBI Taxonomy" id="232991"/>
    <lineage>
        <taxon>Bacteria</taxon>
        <taxon>Bacillati</taxon>
        <taxon>Cyanobacteriota</taxon>
        <taxon>Cyanophyceae</taxon>
        <taxon>Nostocales</taxon>
        <taxon>Calotrichaceae</taxon>
        <taxon>Dulcicalothrix</taxon>
    </lineage>
</organism>
<gene>
    <name evidence="7" type="ORF">DSM106972_072970</name>
</gene>
<dbReference type="OrthoDB" id="505911at2"/>
<dbReference type="AlphaFoldDB" id="A0A3S1CFI0"/>
<dbReference type="GO" id="GO:0016020">
    <property type="term" value="C:membrane"/>
    <property type="evidence" value="ECO:0007669"/>
    <property type="project" value="UniProtKB-SubCell"/>
</dbReference>
<dbReference type="PANTHER" id="PTHR21716">
    <property type="entry name" value="TRANSMEMBRANE PROTEIN"/>
    <property type="match status" value="1"/>
</dbReference>
<evidence type="ECO:0000313" key="7">
    <source>
        <dbReference type="EMBL" id="RUT00526.1"/>
    </source>
</evidence>
<keyword evidence="8" id="KW-1185">Reference proteome</keyword>
<evidence type="ECO:0000256" key="4">
    <source>
        <dbReference type="ARBA" id="ARBA00022989"/>
    </source>
</evidence>
<keyword evidence="5 6" id="KW-0472">Membrane</keyword>
<name>A0A3S1CFI0_9CYAN</name>
<reference evidence="7" key="1">
    <citation type="submission" date="2018-12" db="EMBL/GenBank/DDBJ databases">
        <authorList>
            <person name="Will S."/>
            <person name="Neumann-Schaal M."/>
            <person name="Henke P."/>
        </authorList>
    </citation>
    <scope>NUCLEOTIDE SEQUENCE</scope>
    <source>
        <strain evidence="7">PCC 7102</strain>
    </source>
</reference>
<accession>A0A3S1CFI0</accession>
<feature type="transmembrane region" description="Helical" evidence="6">
    <location>
        <begin position="37"/>
        <end position="56"/>
    </location>
</feature>
<protein>
    <submittedName>
        <fullName evidence="7">AI-2E family transporter</fullName>
    </submittedName>
</protein>
<dbReference type="InterPro" id="IPR002549">
    <property type="entry name" value="AI-2E-like"/>
</dbReference>
<proteinExistence type="inferred from homology"/>
<feature type="transmembrane region" description="Helical" evidence="6">
    <location>
        <begin position="210"/>
        <end position="233"/>
    </location>
</feature>
<comment type="similarity">
    <text evidence="2">Belongs to the autoinducer-2 exporter (AI-2E) (TC 2.A.86) family.</text>
</comment>
<evidence type="ECO:0000256" key="3">
    <source>
        <dbReference type="ARBA" id="ARBA00022692"/>
    </source>
</evidence>
<feature type="transmembrane region" description="Helical" evidence="6">
    <location>
        <begin position="239"/>
        <end position="260"/>
    </location>
</feature>
<evidence type="ECO:0000256" key="1">
    <source>
        <dbReference type="ARBA" id="ARBA00004141"/>
    </source>
</evidence>
<evidence type="ECO:0000313" key="8">
    <source>
        <dbReference type="Proteomes" id="UP000271624"/>
    </source>
</evidence>